<dbReference type="RefSeq" id="WP_143126203.1">
    <property type="nucleotide sequence ID" value="NZ_VJMG01000047.1"/>
</dbReference>
<dbReference type="Proteomes" id="UP000316801">
    <property type="component" value="Unassembled WGS sequence"/>
</dbReference>
<evidence type="ECO:0000313" key="2">
    <source>
        <dbReference type="Proteomes" id="UP000316801"/>
    </source>
</evidence>
<reference evidence="1 2" key="1">
    <citation type="submission" date="2019-07" db="EMBL/GenBank/DDBJ databases">
        <title>Ln-dependent methylotrophs.</title>
        <authorList>
            <person name="Tani A."/>
        </authorList>
    </citation>
    <scope>NUCLEOTIDE SEQUENCE [LARGE SCALE GENOMIC DNA]</scope>
    <source>
        <strain evidence="1 2">SM12</strain>
    </source>
</reference>
<accession>A0A549T4Z9</accession>
<protein>
    <submittedName>
        <fullName evidence="1">Uncharacterized protein</fullName>
    </submittedName>
</protein>
<name>A0A549T4Z9_9HYPH</name>
<dbReference type="EMBL" id="VJMG01000047">
    <property type="protein sequence ID" value="TRL36953.1"/>
    <property type="molecule type" value="Genomic_DNA"/>
</dbReference>
<sequence>MEMSSLHWSGSLLHREHARNTRIEKALFSPRAETRPVFELQDMQRQTPDFSAISPRLLRELALQKYIAGDIPQDVYIALAQELPMQAVSASGAVEDLSDVTDDTEFDFRRYFQNQKVLATTLGDEDKAQTFESVLGFLRT</sequence>
<proteinExistence type="predicted"/>
<organism evidence="1 2">
    <name type="scientific">Rhizobium straminoryzae</name>
    <dbReference type="NCBI Taxonomy" id="1387186"/>
    <lineage>
        <taxon>Bacteria</taxon>
        <taxon>Pseudomonadati</taxon>
        <taxon>Pseudomonadota</taxon>
        <taxon>Alphaproteobacteria</taxon>
        <taxon>Hyphomicrobiales</taxon>
        <taxon>Rhizobiaceae</taxon>
        <taxon>Rhizobium/Agrobacterium group</taxon>
        <taxon>Rhizobium</taxon>
    </lineage>
</organism>
<evidence type="ECO:0000313" key="1">
    <source>
        <dbReference type="EMBL" id="TRL36953.1"/>
    </source>
</evidence>
<gene>
    <name evidence="1" type="ORF">FNA46_15955</name>
</gene>
<dbReference type="AlphaFoldDB" id="A0A549T4Z9"/>
<keyword evidence="2" id="KW-1185">Reference proteome</keyword>
<comment type="caution">
    <text evidence="1">The sequence shown here is derived from an EMBL/GenBank/DDBJ whole genome shotgun (WGS) entry which is preliminary data.</text>
</comment>